<evidence type="ECO:0000313" key="3">
    <source>
        <dbReference type="Proteomes" id="UP000003573"/>
    </source>
</evidence>
<dbReference type="PANTHER" id="PTHR33164:SF101">
    <property type="entry name" value="TRANSCRIPTIONAL REPRESSOR MPRA"/>
    <property type="match status" value="1"/>
</dbReference>
<protein>
    <submittedName>
        <fullName evidence="2">Transcriptional regulator, MarR family</fullName>
    </submittedName>
</protein>
<dbReference type="GO" id="GO:0003700">
    <property type="term" value="F:DNA-binding transcription factor activity"/>
    <property type="evidence" value="ECO:0007669"/>
    <property type="project" value="InterPro"/>
</dbReference>
<dbReference type="InterPro" id="IPR000835">
    <property type="entry name" value="HTH_MarR-typ"/>
</dbReference>
<dbReference type="PANTHER" id="PTHR33164">
    <property type="entry name" value="TRANSCRIPTIONAL REGULATOR, MARR FAMILY"/>
    <property type="match status" value="1"/>
</dbReference>
<dbReference type="eggNOG" id="COG1846">
    <property type="taxonomic scope" value="Bacteria"/>
</dbReference>
<dbReference type="PRINTS" id="PR00598">
    <property type="entry name" value="HTHMARR"/>
</dbReference>
<dbReference type="GO" id="GO:0006950">
    <property type="term" value="P:response to stress"/>
    <property type="evidence" value="ECO:0007669"/>
    <property type="project" value="TreeGrafter"/>
</dbReference>
<keyword evidence="3" id="KW-1185">Reference proteome</keyword>
<dbReference type="InterPro" id="IPR036390">
    <property type="entry name" value="WH_DNA-bd_sf"/>
</dbReference>
<feature type="domain" description="HTH marR-type" evidence="1">
    <location>
        <begin position="1"/>
        <end position="137"/>
    </location>
</feature>
<evidence type="ECO:0000313" key="2">
    <source>
        <dbReference type="EMBL" id="EHJ52309.1"/>
    </source>
</evidence>
<dbReference type="Gene3D" id="1.10.10.10">
    <property type="entry name" value="Winged helix-like DNA-binding domain superfamily/Winged helix DNA-binding domain"/>
    <property type="match status" value="1"/>
</dbReference>
<dbReference type="Proteomes" id="UP000003573">
    <property type="component" value="Unassembled WGS sequence"/>
</dbReference>
<dbReference type="EMBL" id="AEUW02000001">
    <property type="protein sequence ID" value="EHJ52309.1"/>
    <property type="molecule type" value="Genomic_DNA"/>
</dbReference>
<dbReference type="Pfam" id="PF01047">
    <property type="entry name" value="MarR"/>
    <property type="match status" value="1"/>
</dbReference>
<dbReference type="SUPFAM" id="SSF46785">
    <property type="entry name" value="Winged helix' DNA-binding domain"/>
    <property type="match status" value="1"/>
</dbReference>
<reference evidence="2 3" key="1">
    <citation type="journal article" date="2014" name="Int. J. Syst. Evol. Microbiol.">
        <title>Phylogenomics and the dynamic genome evolution of the genus Streptococcus.</title>
        <authorList>
            <consortium name="The Broad Institute Genome Sequencing Platform"/>
            <person name="Richards V.P."/>
            <person name="Palmer S.R."/>
            <person name="Pavinski Bitar P.D."/>
            <person name="Qin X."/>
            <person name="Weinstock G.M."/>
            <person name="Highlander S.K."/>
            <person name="Town C.D."/>
            <person name="Burne R.A."/>
            <person name="Stanhope M.J."/>
        </authorList>
    </citation>
    <scope>NUCLEOTIDE SEQUENCE [LARGE SCALE GENOMIC DNA]</scope>
    <source>
        <strain evidence="2 3">NCTC 11558</strain>
    </source>
</reference>
<proteinExistence type="predicted"/>
<evidence type="ECO:0000259" key="1">
    <source>
        <dbReference type="PROSITE" id="PS50995"/>
    </source>
</evidence>
<dbReference type="RefSeq" id="WP_003080175.1">
    <property type="nucleotide sequence ID" value="NZ_AEUW02000001.1"/>
</dbReference>
<dbReference type="AlphaFoldDB" id="G5JV53"/>
<sequence length="141" mass="16478">MNSIRKQFSDLYDKALIRYQTSPLRSTDFPDMSANEEHYIDILYGLGQTTLTEFSEKAKISKPAATRIIHAFLKKGYLEKTPSQTDKRVFYLELIPDLQEHCRKNFQLADTIFSDMLLVLTEEERDQLSYLITKVNKEFDA</sequence>
<dbReference type="SMART" id="SM00347">
    <property type="entry name" value="HTH_MARR"/>
    <property type="match status" value="1"/>
</dbReference>
<organism evidence="2 3">
    <name type="scientific">Streptococcus macacae NCTC 11558</name>
    <dbReference type="NCBI Taxonomy" id="764298"/>
    <lineage>
        <taxon>Bacteria</taxon>
        <taxon>Bacillati</taxon>
        <taxon>Bacillota</taxon>
        <taxon>Bacilli</taxon>
        <taxon>Lactobacillales</taxon>
        <taxon>Streptococcaceae</taxon>
        <taxon>Streptococcus</taxon>
    </lineage>
</organism>
<name>G5JV53_9STRE</name>
<gene>
    <name evidence="2" type="ORF">STRMA_1762</name>
</gene>
<dbReference type="InterPro" id="IPR039422">
    <property type="entry name" value="MarR/SlyA-like"/>
</dbReference>
<dbReference type="InterPro" id="IPR036388">
    <property type="entry name" value="WH-like_DNA-bd_sf"/>
</dbReference>
<dbReference type="PROSITE" id="PS50995">
    <property type="entry name" value="HTH_MARR_2"/>
    <property type="match status" value="1"/>
</dbReference>
<dbReference type="STRING" id="764298.STRMA_1762"/>
<accession>G5JV53</accession>
<dbReference type="OrthoDB" id="6462103at2"/>
<comment type="caution">
    <text evidence="2">The sequence shown here is derived from an EMBL/GenBank/DDBJ whole genome shotgun (WGS) entry which is preliminary data.</text>
</comment>